<keyword evidence="1" id="KW-1133">Transmembrane helix</keyword>
<dbReference type="OMA" id="YIIANEC"/>
<evidence type="ECO:0000313" key="3">
    <source>
        <dbReference type="Proteomes" id="UP000594263"/>
    </source>
</evidence>
<keyword evidence="1" id="KW-0812">Transmembrane</keyword>
<organism evidence="2 3">
    <name type="scientific">Kalanchoe fedtschenkoi</name>
    <name type="common">Lavender scallops</name>
    <name type="synonym">South American air plant</name>
    <dbReference type="NCBI Taxonomy" id="63787"/>
    <lineage>
        <taxon>Eukaryota</taxon>
        <taxon>Viridiplantae</taxon>
        <taxon>Streptophyta</taxon>
        <taxon>Embryophyta</taxon>
        <taxon>Tracheophyta</taxon>
        <taxon>Spermatophyta</taxon>
        <taxon>Magnoliopsida</taxon>
        <taxon>eudicotyledons</taxon>
        <taxon>Gunneridae</taxon>
        <taxon>Pentapetalae</taxon>
        <taxon>Saxifragales</taxon>
        <taxon>Crassulaceae</taxon>
        <taxon>Kalanchoe</taxon>
    </lineage>
</organism>
<keyword evidence="3" id="KW-1185">Reference proteome</keyword>
<dbReference type="Gramene" id="Kaladp0057s0009.1.v1.1">
    <property type="protein sequence ID" value="Kaladp0057s0009.1.v1.1"/>
    <property type="gene ID" value="Kaladp0057s0009.v1.1"/>
</dbReference>
<accession>A0A7N0UAA4</accession>
<dbReference type="PANTHER" id="PTHR31170">
    <property type="entry name" value="BNAC04G53230D PROTEIN"/>
    <property type="match status" value="1"/>
</dbReference>
<proteinExistence type="predicted"/>
<keyword evidence="1" id="KW-0472">Membrane</keyword>
<feature type="transmembrane region" description="Helical" evidence="1">
    <location>
        <begin position="418"/>
        <end position="441"/>
    </location>
</feature>
<protein>
    <submittedName>
        <fullName evidence="2">Uncharacterized protein</fullName>
    </submittedName>
</protein>
<reference evidence="2" key="1">
    <citation type="submission" date="2021-01" db="UniProtKB">
        <authorList>
            <consortium name="EnsemblPlants"/>
        </authorList>
    </citation>
    <scope>IDENTIFICATION</scope>
</reference>
<evidence type="ECO:0000256" key="1">
    <source>
        <dbReference type="SAM" id="Phobius"/>
    </source>
</evidence>
<dbReference type="EnsemblPlants" id="Kaladp0057s0009.1.v1.1">
    <property type="protein sequence ID" value="Kaladp0057s0009.1.v1.1"/>
    <property type="gene ID" value="Kaladp0057s0009.v1.1"/>
</dbReference>
<sequence>MEVDRCVEVEEGLKKMKEMNWVIEVIGELEKTTDSATEMRQWSKRSIYKIPDCTKIHSKRSYKPLTISFGPYHHGEQLLMPMEDHKLRALLHFLKRSRKPLQLYVASLMDVIDDLKGSYDSLEEKWKLDTDGFLKMMILDGSFMLEALRTATHTMGDYAPNDPIFSGHGQLYFMPYIKRDMLMLENQLPILVLEKLVEVENDDQNLKADEFILRLIMQFWSSGSHYPRIGKCVHVLDVYRKSLLLEEPHKRTRLRNTVAYAADAGDEIIRSATELHDAGIRFKKSKSSSLRDISFRGGVLRLPFIMVDDTTEPMFLNLMAFERFHVGAGNDVTSYIFLMDNLIDSARDVALLHSKDIIQNAIGSDEAVAKLFNTLSKEVALDPASSLNLVHQKVNDYCKKRWNEWRANLIHTYFRNPWASLSLVAAIALFGLTIVQTWFAVHPVQ</sequence>
<dbReference type="InterPro" id="IPR004158">
    <property type="entry name" value="DUF247_pln"/>
</dbReference>
<dbReference type="Pfam" id="PF03140">
    <property type="entry name" value="DUF247"/>
    <property type="match status" value="1"/>
</dbReference>
<name>A0A7N0UAA4_KALFE</name>
<dbReference type="AlphaFoldDB" id="A0A7N0UAA4"/>
<dbReference type="PANTHER" id="PTHR31170:SF18">
    <property type="entry name" value="(WILD MALAYSIAN BANANA) HYPOTHETICAL PROTEIN"/>
    <property type="match status" value="1"/>
</dbReference>
<dbReference type="Proteomes" id="UP000594263">
    <property type="component" value="Unplaced"/>
</dbReference>
<evidence type="ECO:0000313" key="2">
    <source>
        <dbReference type="EnsemblPlants" id="Kaladp0057s0009.1.v1.1"/>
    </source>
</evidence>